<accession>A0A6A5UIN1</accession>
<feature type="transmembrane region" description="Helical" evidence="2">
    <location>
        <begin position="36"/>
        <end position="59"/>
    </location>
</feature>
<keyword evidence="2" id="KW-0812">Transmembrane</keyword>
<dbReference type="AlphaFoldDB" id="A0A6A5UIN1"/>
<name>A0A6A5UIN1_9PLEO</name>
<organism evidence="3 4">
    <name type="scientific">Bimuria novae-zelandiae CBS 107.79</name>
    <dbReference type="NCBI Taxonomy" id="1447943"/>
    <lineage>
        <taxon>Eukaryota</taxon>
        <taxon>Fungi</taxon>
        <taxon>Dikarya</taxon>
        <taxon>Ascomycota</taxon>
        <taxon>Pezizomycotina</taxon>
        <taxon>Dothideomycetes</taxon>
        <taxon>Pleosporomycetidae</taxon>
        <taxon>Pleosporales</taxon>
        <taxon>Massarineae</taxon>
        <taxon>Didymosphaeriaceae</taxon>
        <taxon>Bimuria</taxon>
    </lineage>
</organism>
<feature type="transmembrane region" description="Helical" evidence="2">
    <location>
        <begin position="253"/>
        <end position="274"/>
    </location>
</feature>
<gene>
    <name evidence="3" type="ORF">BU23DRAFT_547440</name>
</gene>
<feature type="transmembrane region" description="Helical" evidence="2">
    <location>
        <begin position="79"/>
        <end position="98"/>
    </location>
</feature>
<feature type="region of interest" description="Disordered" evidence="1">
    <location>
        <begin position="363"/>
        <end position="394"/>
    </location>
</feature>
<sequence length="394" mass="45366">MAPPGFAPPSYAHQNIPERYMHKEPPPPGTDTNGRAYFIFFSYLGLCFSLSVFIIYKLVRNYNVLSKSNTARLPDKRHVRTFAVLAALSLCTTWYYMFNYFRVSYQAWAMWRSRFDISQGQMHWGLWLRETSLFREAWETVIVGNARYWWSHQIFFFACGLGLSLEERGIRRGIKYTWAFMLLGQIVAISFATNLYLLTLLLTPPPPSPPSSTGVYRRKWLGPWLINLLSIVFTIYPAYQLADEHYWYHQKEFMPMLLTPHVALLVMPLLRAIIPQKYLSDSNVEFAGTVYKFIWAANNFGGGLLFVRVTGLAYNYSGARGIWQQLFEHPAVSSVAFDAIFCWITWGTWWAIQTRTVTERPAIDDEAEKEGAWTGAGSGRTDAVADGDSSLRRR</sequence>
<evidence type="ECO:0000313" key="3">
    <source>
        <dbReference type="EMBL" id="KAF1964514.1"/>
    </source>
</evidence>
<evidence type="ECO:0000313" key="4">
    <source>
        <dbReference type="Proteomes" id="UP000800036"/>
    </source>
</evidence>
<keyword evidence="2" id="KW-1133">Transmembrane helix</keyword>
<keyword evidence="2" id="KW-0472">Membrane</keyword>
<dbReference type="EMBL" id="ML976785">
    <property type="protein sequence ID" value="KAF1964514.1"/>
    <property type="molecule type" value="Genomic_DNA"/>
</dbReference>
<dbReference type="OrthoDB" id="2126185at2759"/>
<keyword evidence="4" id="KW-1185">Reference proteome</keyword>
<reference evidence="3" key="1">
    <citation type="journal article" date="2020" name="Stud. Mycol.">
        <title>101 Dothideomycetes genomes: a test case for predicting lifestyles and emergence of pathogens.</title>
        <authorList>
            <person name="Haridas S."/>
            <person name="Albert R."/>
            <person name="Binder M."/>
            <person name="Bloem J."/>
            <person name="Labutti K."/>
            <person name="Salamov A."/>
            <person name="Andreopoulos B."/>
            <person name="Baker S."/>
            <person name="Barry K."/>
            <person name="Bills G."/>
            <person name="Bluhm B."/>
            <person name="Cannon C."/>
            <person name="Castanera R."/>
            <person name="Culley D."/>
            <person name="Daum C."/>
            <person name="Ezra D."/>
            <person name="Gonzalez J."/>
            <person name="Henrissat B."/>
            <person name="Kuo A."/>
            <person name="Liang C."/>
            <person name="Lipzen A."/>
            <person name="Lutzoni F."/>
            <person name="Magnuson J."/>
            <person name="Mondo S."/>
            <person name="Nolan M."/>
            <person name="Ohm R."/>
            <person name="Pangilinan J."/>
            <person name="Park H.-J."/>
            <person name="Ramirez L."/>
            <person name="Alfaro M."/>
            <person name="Sun H."/>
            <person name="Tritt A."/>
            <person name="Yoshinaga Y."/>
            <person name="Zwiers L.-H."/>
            <person name="Turgeon B."/>
            <person name="Goodwin S."/>
            <person name="Spatafora J."/>
            <person name="Crous P."/>
            <person name="Grigoriev I."/>
        </authorList>
    </citation>
    <scope>NUCLEOTIDE SEQUENCE</scope>
    <source>
        <strain evidence="3">CBS 107.79</strain>
    </source>
</reference>
<proteinExistence type="predicted"/>
<feature type="transmembrane region" description="Helical" evidence="2">
    <location>
        <begin position="221"/>
        <end position="241"/>
    </location>
</feature>
<protein>
    <submittedName>
        <fullName evidence="3">Uncharacterized protein</fullName>
    </submittedName>
</protein>
<evidence type="ECO:0000256" key="2">
    <source>
        <dbReference type="SAM" id="Phobius"/>
    </source>
</evidence>
<evidence type="ECO:0000256" key="1">
    <source>
        <dbReference type="SAM" id="MobiDB-lite"/>
    </source>
</evidence>
<feature type="transmembrane region" description="Helical" evidence="2">
    <location>
        <begin position="177"/>
        <end position="201"/>
    </location>
</feature>
<feature type="transmembrane region" description="Helical" evidence="2">
    <location>
        <begin position="294"/>
        <end position="314"/>
    </location>
</feature>
<feature type="transmembrane region" description="Helical" evidence="2">
    <location>
        <begin position="148"/>
        <end position="165"/>
    </location>
</feature>
<dbReference type="Proteomes" id="UP000800036">
    <property type="component" value="Unassembled WGS sequence"/>
</dbReference>